<dbReference type="GO" id="GO:0000122">
    <property type="term" value="P:negative regulation of transcription by RNA polymerase II"/>
    <property type="evidence" value="ECO:0007669"/>
    <property type="project" value="TreeGrafter"/>
</dbReference>
<evidence type="ECO:0000256" key="6">
    <source>
        <dbReference type="PROSITE-ProRule" id="PRU00094"/>
    </source>
</evidence>
<keyword evidence="5" id="KW-0539">Nucleus</keyword>
<dbReference type="CDD" id="cd00202">
    <property type="entry name" value="ZnF_GATA"/>
    <property type="match status" value="1"/>
</dbReference>
<dbReference type="Proteomes" id="UP000265703">
    <property type="component" value="Unassembled WGS sequence"/>
</dbReference>
<evidence type="ECO:0000259" key="7">
    <source>
        <dbReference type="PROSITE" id="PS50114"/>
    </source>
</evidence>
<dbReference type="InterPro" id="IPR039355">
    <property type="entry name" value="Transcription_factor_GATA"/>
</dbReference>
<gene>
    <name evidence="8" type="ORF">C1645_834118</name>
</gene>
<evidence type="ECO:0000256" key="1">
    <source>
        <dbReference type="ARBA" id="ARBA00004123"/>
    </source>
</evidence>
<proteinExistence type="predicted"/>
<keyword evidence="3 6" id="KW-0863">Zinc-finger</keyword>
<evidence type="ECO:0000313" key="9">
    <source>
        <dbReference type="Proteomes" id="UP000265703"/>
    </source>
</evidence>
<dbReference type="Pfam" id="PF00320">
    <property type="entry name" value="GATA"/>
    <property type="match status" value="1"/>
</dbReference>
<protein>
    <recommendedName>
        <fullName evidence="7">GATA-type domain-containing protein</fullName>
    </recommendedName>
</protein>
<dbReference type="SMART" id="SM00401">
    <property type="entry name" value="ZnF_GATA"/>
    <property type="match status" value="2"/>
</dbReference>
<accession>A0A397SEC7</accession>
<reference evidence="8 9" key="1">
    <citation type="submission" date="2018-06" db="EMBL/GenBank/DDBJ databases">
        <title>Comparative genomics reveals the genomic features of Rhizophagus irregularis, R. cerebriforme, R. diaphanum and Gigaspora rosea, and their symbiotic lifestyle signature.</title>
        <authorList>
            <person name="Morin E."/>
            <person name="San Clemente H."/>
            <person name="Chen E.C.H."/>
            <person name="De La Providencia I."/>
            <person name="Hainaut M."/>
            <person name="Kuo A."/>
            <person name="Kohler A."/>
            <person name="Murat C."/>
            <person name="Tang N."/>
            <person name="Roy S."/>
            <person name="Loubradou J."/>
            <person name="Henrissat B."/>
            <person name="Grigoriev I.V."/>
            <person name="Corradi N."/>
            <person name="Roux C."/>
            <person name="Martin F.M."/>
        </authorList>
    </citation>
    <scope>NUCLEOTIDE SEQUENCE [LARGE SCALE GENOMIC DNA]</scope>
    <source>
        <strain evidence="8 9">DAOM 227022</strain>
    </source>
</reference>
<keyword evidence="9" id="KW-1185">Reference proteome</keyword>
<dbReference type="GO" id="GO:0000978">
    <property type="term" value="F:RNA polymerase II cis-regulatory region sequence-specific DNA binding"/>
    <property type="evidence" value="ECO:0007669"/>
    <property type="project" value="TreeGrafter"/>
</dbReference>
<keyword evidence="2" id="KW-0479">Metal-binding</keyword>
<feature type="domain" description="GATA-type" evidence="7">
    <location>
        <begin position="124"/>
        <end position="164"/>
    </location>
</feature>
<dbReference type="GO" id="GO:0000981">
    <property type="term" value="F:DNA-binding transcription factor activity, RNA polymerase II-specific"/>
    <property type="evidence" value="ECO:0007669"/>
    <property type="project" value="TreeGrafter"/>
</dbReference>
<keyword evidence="4" id="KW-0862">Zinc</keyword>
<dbReference type="STRING" id="658196.A0A397SEC7"/>
<evidence type="ECO:0000256" key="2">
    <source>
        <dbReference type="ARBA" id="ARBA00022723"/>
    </source>
</evidence>
<dbReference type="OrthoDB" id="2320170at2759"/>
<dbReference type="SUPFAM" id="SSF57716">
    <property type="entry name" value="Glucocorticoid receptor-like (DNA-binding domain)"/>
    <property type="match status" value="2"/>
</dbReference>
<dbReference type="PANTHER" id="PTHR10071">
    <property type="entry name" value="TRANSCRIPTION FACTOR GATA FAMILY MEMBER"/>
    <property type="match status" value="1"/>
</dbReference>
<organism evidence="8 9">
    <name type="scientific">Glomus cerebriforme</name>
    <dbReference type="NCBI Taxonomy" id="658196"/>
    <lineage>
        <taxon>Eukaryota</taxon>
        <taxon>Fungi</taxon>
        <taxon>Fungi incertae sedis</taxon>
        <taxon>Mucoromycota</taxon>
        <taxon>Glomeromycotina</taxon>
        <taxon>Glomeromycetes</taxon>
        <taxon>Glomerales</taxon>
        <taxon>Glomeraceae</taxon>
        <taxon>Glomus</taxon>
    </lineage>
</organism>
<dbReference type="EMBL" id="QKYT01000588">
    <property type="protein sequence ID" value="RIA83229.1"/>
    <property type="molecule type" value="Genomic_DNA"/>
</dbReference>
<dbReference type="PANTHER" id="PTHR10071:SF281">
    <property type="entry name" value="BOX A-BINDING FACTOR-RELATED"/>
    <property type="match status" value="1"/>
</dbReference>
<evidence type="ECO:0000256" key="5">
    <source>
        <dbReference type="ARBA" id="ARBA00023242"/>
    </source>
</evidence>
<evidence type="ECO:0000313" key="8">
    <source>
        <dbReference type="EMBL" id="RIA83229.1"/>
    </source>
</evidence>
<dbReference type="GO" id="GO:0005634">
    <property type="term" value="C:nucleus"/>
    <property type="evidence" value="ECO:0007669"/>
    <property type="project" value="UniProtKB-SubCell"/>
</dbReference>
<dbReference type="InterPro" id="IPR013088">
    <property type="entry name" value="Znf_NHR/GATA"/>
</dbReference>
<feature type="domain" description="GATA-type" evidence="7">
    <location>
        <begin position="85"/>
        <end position="111"/>
    </location>
</feature>
<comment type="caution">
    <text evidence="8">The sequence shown here is derived from an EMBL/GenBank/DDBJ whole genome shotgun (WGS) entry which is preliminary data.</text>
</comment>
<dbReference type="GO" id="GO:0045944">
    <property type="term" value="P:positive regulation of transcription by RNA polymerase II"/>
    <property type="evidence" value="ECO:0007669"/>
    <property type="project" value="TreeGrafter"/>
</dbReference>
<sequence>MEQNNPFQEYQSLLNQYSYQENSNENIPTNSYYTQNHENAFIDPKLLLLDFITYPVEQNYTPEHNNNDNNNNNNNMTVGLSETACAECLTTSAPSWRIRQDGKKVCDSCGLKSEPEKKPKVKRSKQPKICTNCGINKSACWRRVDGKRHCNACGLYAKINGRPRLYMLRGNKSQGWTVIT</sequence>
<name>A0A397SEC7_9GLOM</name>
<comment type="subcellular location">
    <subcellularLocation>
        <location evidence="1">Nucleus</location>
    </subcellularLocation>
</comment>
<evidence type="ECO:0000256" key="3">
    <source>
        <dbReference type="ARBA" id="ARBA00022771"/>
    </source>
</evidence>
<dbReference type="InterPro" id="IPR000679">
    <property type="entry name" value="Znf_GATA"/>
</dbReference>
<dbReference type="PROSITE" id="PS50114">
    <property type="entry name" value="GATA_ZN_FINGER_2"/>
    <property type="match status" value="2"/>
</dbReference>
<dbReference type="Gene3D" id="3.30.50.10">
    <property type="entry name" value="Erythroid Transcription Factor GATA-1, subunit A"/>
    <property type="match status" value="2"/>
</dbReference>
<dbReference type="AlphaFoldDB" id="A0A397SEC7"/>
<dbReference type="GO" id="GO:0008270">
    <property type="term" value="F:zinc ion binding"/>
    <property type="evidence" value="ECO:0007669"/>
    <property type="project" value="UniProtKB-KW"/>
</dbReference>
<evidence type="ECO:0000256" key="4">
    <source>
        <dbReference type="ARBA" id="ARBA00022833"/>
    </source>
</evidence>